<dbReference type="CDD" id="cd11065">
    <property type="entry name" value="CYP64-like"/>
    <property type="match status" value="1"/>
</dbReference>
<dbReference type="PRINTS" id="PR00385">
    <property type="entry name" value="P450"/>
</dbReference>
<dbReference type="Proteomes" id="UP000053927">
    <property type="component" value="Unassembled WGS sequence"/>
</dbReference>
<comment type="cofactor">
    <cofactor evidence="1 9">
        <name>heme</name>
        <dbReference type="ChEBI" id="CHEBI:30413"/>
    </cofactor>
</comment>
<feature type="binding site" description="axial binding residue" evidence="9">
    <location>
        <position position="482"/>
    </location>
    <ligand>
        <name>heme</name>
        <dbReference type="ChEBI" id="CHEBI:30413"/>
    </ligand>
    <ligandPart>
        <name>Fe</name>
        <dbReference type="ChEBI" id="CHEBI:18248"/>
    </ligandPart>
</feature>
<keyword evidence="8 10" id="KW-0503">Monooxygenase</keyword>
<name>R7RYV6_STEHR</name>
<sequence>MMDYMGTTITALLLASITLLARVYSLWRNAQGLRHPPGPPGHFIIGNALDIPREKRHIAFARWAKQYKSDIVYFRLPGFHTVVLNSLTAARDLFERKGDIYSDRPYLEMVTLMGHEFGVPLMHYNDVWRASRSTILHLFRPSAVAAYRPLLRSRVTTMLKAILDHPDSVVDEVRQYAGSLPMKIAYGRDVDVKTDHYVHIAEETVAMGASVFFPGAIMVNLFPFVKYFPRWLPGIHGFKTFAERSNQLCEELINHLFDGVKKDVVNGMDGPSLSANFIHRTNFEQSEFDSRAENSQGRLHETAFKNVMATIHLAAGDTTMTSLTVAVLSLLLHPHVQARAQAEIDAVVGRDRLPDFGDRASPGDHAQDHCPSHSIDQESEPNNYGKNDSLKLVYVEAIYRELLRWIVVLPLGIPHAVTKDDIYNGMIIKKGTIVVGNSWAILHDPDRYPEPEEFKPERFITEDGKLNDDDVLPAFGFGRRSCPGRHLASQTLWLAVVSLLSVFDVVKAKDESGNEIDSPKAICLSSEDYG</sequence>
<dbReference type="GO" id="GO:0004497">
    <property type="term" value="F:monooxygenase activity"/>
    <property type="evidence" value="ECO:0007669"/>
    <property type="project" value="UniProtKB-KW"/>
</dbReference>
<dbReference type="GO" id="GO:0016705">
    <property type="term" value="F:oxidoreductase activity, acting on paired donors, with incorporation or reduction of molecular oxygen"/>
    <property type="evidence" value="ECO:0007669"/>
    <property type="project" value="InterPro"/>
</dbReference>
<evidence type="ECO:0000256" key="6">
    <source>
        <dbReference type="ARBA" id="ARBA00023002"/>
    </source>
</evidence>
<dbReference type="EMBL" id="JH687404">
    <property type="protein sequence ID" value="EIM79507.1"/>
    <property type="molecule type" value="Genomic_DNA"/>
</dbReference>
<keyword evidence="13" id="KW-1185">Reference proteome</keyword>
<dbReference type="KEGG" id="shs:STEHIDRAFT_116545"/>
<keyword evidence="5 9" id="KW-0479">Metal-binding</keyword>
<feature type="compositionally biased region" description="Basic and acidic residues" evidence="11">
    <location>
        <begin position="355"/>
        <end position="371"/>
    </location>
</feature>
<dbReference type="Gene3D" id="1.10.630.10">
    <property type="entry name" value="Cytochrome P450"/>
    <property type="match status" value="1"/>
</dbReference>
<comment type="pathway">
    <text evidence="2">Secondary metabolite biosynthesis.</text>
</comment>
<dbReference type="eggNOG" id="KOG0156">
    <property type="taxonomic scope" value="Eukaryota"/>
</dbReference>
<dbReference type="PROSITE" id="PS00086">
    <property type="entry name" value="CYTOCHROME_P450"/>
    <property type="match status" value="1"/>
</dbReference>
<keyword evidence="6 10" id="KW-0560">Oxidoreductase</keyword>
<dbReference type="PRINTS" id="PR00463">
    <property type="entry name" value="EP450I"/>
</dbReference>
<dbReference type="GO" id="GO:0020037">
    <property type="term" value="F:heme binding"/>
    <property type="evidence" value="ECO:0007669"/>
    <property type="project" value="InterPro"/>
</dbReference>
<dbReference type="GeneID" id="18795937"/>
<dbReference type="GO" id="GO:0005506">
    <property type="term" value="F:iron ion binding"/>
    <property type="evidence" value="ECO:0007669"/>
    <property type="project" value="InterPro"/>
</dbReference>
<evidence type="ECO:0000256" key="1">
    <source>
        <dbReference type="ARBA" id="ARBA00001971"/>
    </source>
</evidence>
<dbReference type="RefSeq" id="XP_007311460.1">
    <property type="nucleotide sequence ID" value="XM_007311398.1"/>
</dbReference>
<dbReference type="InterPro" id="IPR002401">
    <property type="entry name" value="Cyt_P450_E_grp-I"/>
</dbReference>
<evidence type="ECO:0000256" key="8">
    <source>
        <dbReference type="ARBA" id="ARBA00023033"/>
    </source>
</evidence>
<evidence type="ECO:0000256" key="7">
    <source>
        <dbReference type="ARBA" id="ARBA00023004"/>
    </source>
</evidence>
<dbReference type="InterPro" id="IPR050364">
    <property type="entry name" value="Cytochrome_P450_fung"/>
</dbReference>
<dbReference type="SUPFAM" id="SSF48264">
    <property type="entry name" value="Cytochrome P450"/>
    <property type="match status" value="1"/>
</dbReference>
<organism evidence="12 13">
    <name type="scientific">Stereum hirsutum (strain FP-91666)</name>
    <name type="common">White-rot fungus</name>
    <dbReference type="NCBI Taxonomy" id="721885"/>
    <lineage>
        <taxon>Eukaryota</taxon>
        <taxon>Fungi</taxon>
        <taxon>Dikarya</taxon>
        <taxon>Basidiomycota</taxon>
        <taxon>Agaricomycotina</taxon>
        <taxon>Agaricomycetes</taxon>
        <taxon>Russulales</taxon>
        <taxon>Stereaceae</taxon>
        <taxon>Stereum</taxon>
    </lineage>
</organism>
<dbReference type="InterPro" id="IPR036396">
    <property type="entry name" value="Cyt_P450_sf"/>
</dbReference>
<evidence type="ECO:0000256" key="3">
    <source>
        <dbReference type="ARBA" id="ARBA00010617"/>
    </source>
</evidence>
<dbReference type="OrthoDB" id="2789670at2759"/>
<dbReference type="Pfam" id="PF00067">
    <property type="entry name" value="p450"/>
    <property type="match status" value="2"/>
</dbReference>
<dbReference type="OMA" id="MISTIMC"/>
<evidence type="ECO:0000256" key="11">
    <source>
        <dbReference type="SAM" id="MobiDB-lite"/>
    </source>
</evidence>
<protein>
    <submittedName>
        <fullName evidence="12">Cytochrome P450</fullName>
    </submittedName>
</protein>
<dbReference type="InterPro" id="IPR001128">
    <property type="entry name" value="Cyt_P450"/>
</dbReference>
<evidence type="ECO:0000256" key="9">
    <source>
        <dbReference type="PIRSR" id="PIRSR602401-1"/>
    </source>
</evidence>
<keyword evidence="4 9" id="KW-0349">Heme</keyword>
<dbReference type="PANTHER" id="PTHR46300">
    <property type="entry name" value="P450, PUTATIVE (EUROFUNG)-RELATED-RELATED"/>
    <property type="match status" value="1"/>
</dbReference>
<evidence type="ECO:0000256" key="2">
    <source>
        <dbReference type="ARBA" id="ARBA00005179"/>
    </source>
</evidence>
<accession>R7RYV6</accession>
<evidence type="ECO:0000313" key="12">
    <source>
        <dbReference type="EMBL" id="EIM79507.1"/>
    </source>
</evidence>
<evidence type="ECO:0000256" key="10">
    <source>
        <dbReference type="RuleBase" id="RU000461"/>
    </source>
</evidence>
<keyword evidence="7 9" id="KW-0408">Iron</keyword>
<evidence type="ECO:0000256" key="5">
    <source>
        <dbReference type="ARBA" id="ARBA00022723"/>
    </source>
</evidence>
<proteinExistence type="inferred from homology"/>
<feature type="region of interest" description="Disordered" evidence="11">
    <location>
        <begin position="355"/>
        <end position="383"/>
    </location>
</feature>
<evidence type="ECO:0000313" key="13">
    <source>
        <dbReference type="Proteomes" id="UP000053927"/>
    </source>
</evidence>
<gene>
    <name evidence="12" type="ORF">STEHIDRAFT_116545</name>
</gene>
<evidence type="ECO:0000256" key="4">
    <source>
        <dbReference type="ARBA" id="ARBA00022617"/>
    </source>
</evidence>
<comment type="similarity">
    <text evidence="3 10">Belongs to the cytochrome P450 family.</text>
</comment>
<dbReference type="PANTHER" id="PTHR46300:SF5">
    <property type="entry name" value="CYTOCHROME P450"/>
    <property type="match status" value="1"/>
</dbReference>
<dbReference type="AlphaFoldDB" id="R7RYV6"/>
<reference evidence="13" key="1">
    <citation type="journal article" date="2012" name="Science">
        <title>The Paleozoic origin of enzymatic lignin decomposition reconstructed from 31 fungal genomes.</title>
        <authorList>
            <person name="Floudas D."/>
            <person name="Binder M."/>
            <person name="Riley R."/>
            <person name="Barry K."/>
            <person name="Blanchette R.A."/>
            <person name="Henrissat B."/>
            <person name="Martinez A.T."/>
            <person name="Otillar R."/>
            <person name="Spatafora J.W."/>
            <person name="Yadav J.S."/>
            <person name="Aerts A."/>
            <person name="Benoit I."/>
            <person name="Boyd A."/>
            <person name="Carlson A."/>
            <person name="Copeland A."/>
            <person name="Coutinho P.M."/>
            <person name="de Vries R.P."/>
            <person name="Ferreira P."/>
            <person name="Findley K."/>
            <person name="Foster B."/>
            <person name="Gaskell J."/>
            <person name="Glotzer D."/>
            <person name="Gorecki P."/>
            <person name="Heitman J."/>
            <person name="Hesse C."/>
            <person name="Hori C."/>
            <person name="Igarashi K."/>
            <person name="Jurgens J.A."/>
            <person name="Kallen N."/>
            <person name="Kersten P."/>
            <person name="Kohler A."/>
            <person name="Kuees U."/>
            <person name="Kumar T.K.A."/>
            <person name="Kuo A."/>
            <person name="LaButti K."/>
            <person name="Larrondo L.F."/>
            <person name="Lindquist E."/>
            <person name="Ling A."/>
            <person name="Lombard V."/>
            <person name="Lucas S."/>
            <person name="Lundell T."/>
            <person name="Martin R."/>
            <person name="McLaughlin D.J."/>
            <person name="Morgenstern I."/>
            <person name="Morin E."/>
            <person name="Murat C."/>
            <person name="Nagy L.G."/>
            <person name="Nolan M."/>
            <person name="Ohm R.A."/>
            <person name="Patyshakuliyeva A."/>
            <person name="Rokas A."/>
            <person name="Ruiz-Duenas F.J."/>
            <person name="Sabat G."/>
            <person name="Salamov A."/>
            <person name="Samejima M."/>
            <person name="Schmutz J."/>
            <person name="Slot J.C."/>
            <person name="St John F."/>
            <person name="Stenlid J."/>
            <person name="Sun H."/>
            <person name="Sun S."/>
            <person name="Syed K."/>
            <person name="Tsang A."/>
            <person name="Wiebenga A."/>
            <person name="Young D."/>
            <person name="Pisabarro A."/>
            <person name="Eastwood D.C."/>
            <person name="Martin F."/>
            <person name="Cullen D."/>
            <person name="Grigoriev I.V."/>
            <person name="Hibbett D.S."/>
        </authorList>
    </citation>
    <scope>NUCLEOTIDE SEQUENCE [LARGE SCALE GENOMIC DNA]</scope>
    <source>
        <strain evidence="13">FP-91666</strain>
    </source>
</reference>
<dbReference type="InterPro" id="IPR017972">
    <property type="entry name" value="Cyt_P450_CS"/>
</dbReference>